<evidence type="ECO:0008006" key="4">
    <source>
        <dbReference type="Google" id="ProtNLM"/>
    </source>
</evidence>
<reference evidence="2 3" key="1">
    <citation type="journal article" date="2021" name="Int. J. Syst. Evol. Microbiol.">
        <title>Amazonocrinis nigriterrae gen. nov., sp. nov., Atlanticothrix silvestris gen. nov., sp. nov. and Dendronalium phyllosphericum gen. nov., sp. nov., nostocacean cyanobacteria from Brazilian environments.</title>
        <authorList>
            <person name="Alvarenga D.O."/>
            <person name="Andreote A.P.D."/>
            <person name="Branco L.H.Z."/>
            <person name="Delbaje E."/>
            <person name="Cruz R.B."/>
            <person name="Varani A.M."/>
            <person name="Fiore M.F."/>
        </authorList>
    </citation>
    <scope>NUCLEOTIDE SEQUENCE [LARGE SCALE GENOMIC DNA]</scope>
    <source>
        <strain evidence="2 3">CENA67</strain>
    </source>
</reference>
<dbReference type="Proteomes" id="UP000632766">
    <property type="component" value="Unassembled WGS sequence"/>
</dbReference>
<feature type="compositionally biased region" description="Basic and acidic residues" evidence="1">
    <location>
        <begin position="383"/>
        <end position="395"/>
    </location>
</feature>
<feature type="compositionally biased region" description="Pro residues" evidence="1">
    <location>
        <begin position="446"/>
        <end position="457"/>
    </location>
</feature>
<dbReference type="EMBL" id="JAECZC010000111">
    <property type="protein sequence ID" value="MBH8567115.1"/>
    <property type="molecule type" value="Genomic_DNA"/>
</dbReference>
<dbReference type="AlphaFoldDB" id="A0A8J7LCS4"/>
<feature type="compositionally biased region" description="Pro residues" evidence="1">
    <location>
        <begin position="407"/>
        <end position="424"/>
    </location>
</feature>
<gene>
    <name evidence="2" type="ORF">I8748_34045</name>
</gene>
<name>A0A8J7LCS4_9NOST</name>
<dbReference type="RefSeq" id="WP_198128843.1">
    <property type="nucleotide sequence ID" value="NZ_JAECZC010000111.1"/>
</dbReference>
<feature type="region of interest" description="Disordered" evidence="1">
    <location>
        <begin position="321"/>
        <end position="542"/>
    </location>
</feature>
<evidence type="ECO:0000313" key="3">
    <source>
        <dbReference type="Proteomes" id="UP000632766"/>
    </source>
</evidence>
<comment type="caution">
    <text evidence="2">The sequence shown here is derived from an EMBL/GenBank/DDBJ whole genome shotgun (WGS) entry which is preliminary data.</text>
</comment>
<evidence type="ECO:0000256" key="1">
    <source>
        <dbReference type="SAM" id="MobiDB-lite"/>
    </source>
</evidence>
<feature type="compositionally biased region" description="Polar residues" evidence="1">
    <location>
        <begin position="362"/>
        <end position="380"/>
    </location>
</feature>
<organism evidence="2 3">
    <name type="scientific">Amazonocrinis nigriterrae CENA67</name>
    <dbReference type="NCBI Taxonomy" id="2794033"/>
    <lineage>
        <taxon>Bacteria</taxon>
        <taxon>Bacillati</taxon>
        <taxon>Cyanobacteriota</taxon>
        <taxon>Cyanophyceae</taxon>
        <taxon>Nostocales</taxon>
        <taxon>Nostocaceae</taxon>
        <taxon>Amazonocrinis</taxon>
        <taxon>Amazonocrinis nigriterrae</taxon>
    </lineage>
</organism>
<accession>A0A8J7LCS4</accession>
<protein>
    <recommendedName>
        <fullName evidence="4">FHA domain containing protein</fullName>
    </recommendedName>
</protein>
<proteinExistence type="predicted"/>
<feature type="compositionally biased region" description="Basic and acidic residues" evidence="1">
    <location>
        <begin position="432"/>
        <end position="441"/>
    </location>
</feature>
<sequence length="542" mass="60774">MNLWQKPILQKLLSRSFAIFRCLITLVLVLNLASCGEKAVSKEVSIGYTEKPQQISQQFSEVSPPDVIQELRPALEVYRPQVTIVTPKPDEVLEENTVKVNFQVKDLPIFKDPQFELGPHLHVILDNQPYVAVYDLKQPLVLPDLSPGTHTLRVFASRPWHESFKNEGAYAQTTFHIFTKSDDNQPDAALPLLTYSRPKDNYGAEPILLDFYLTNAPLHLATKDNPNDQFGDWRIRCTINGESFVLDSWQAVYLKGFQPGKNWVKLEFLDNQGNPVKNAFNTTVRVINYQPKGKDTLSRIVRGELKADDVRGIVDQNYVKKPITEPIPTPTPTTTPAVEITPQPQPAEEKQPIPETKVPEIPQTQPTESPQKEVTPTPQATELPKKVVPEPEKQRFGGIFNRRPRPTVQPSPSTPETTPEPQPEVTPATELPQKEVPETKIIESPTPEPVIPLPETTPEPQSEVTPTPEATELPKTVVPQPQKQRFGGFFNRFRRNVQPSPSLTPTLPEIIESPAAEPQLEVTPSPEATELPKTGVSEVEKQ</sequence>
<keyword evidence="3" id="KW-1185">Reference proteome</keyword>
<evidence type="ECO:0000313" key="2">
    <source>
        <dbReference type="EMBL" id="MBH8567115.1"/>
    </source>
</evidence>